<evidence type="ECO:0000256" key="6">
    <source>
        <dbReference type="ARBA" id="ARBA00022967"/>
    </source>
</evidence>
<comment type="similarity">
    <text evidence="9">Belongs to the ABC transporter superfamily. Drug exporter-1 (DrugE1) (TC 3.A.1.105) family.</text>
</comment>
<dbReference type="GO" id="GO:0005886">
    <property type="term" value="C:plasma membrane"/>
    <property type="evidence" value="ECO:0007669"/>
    <property type="project" value="UniProtKB-SubCell"/>
</dbReference>
<dbReference type="InterPro" id="IPR003593">
    <property type="entry name" value="AAA+_ATPase"/>
</dbReference>
<evidence type="ECO:0000313" key="12">
    <source>
        <dbReference type="Proteomes" id="UP000198243"/>
    </source>
</evidence>
<reference evidence="12" key="1">
    <citation type="submission" date="2016-06" db="EMBL/GenBank/DDBJ databases">
        <authorList>
            <person name="Varghese N."/>
            <person name="Submissions Spin"/>
        </authorList>
    </citation>
    <scope>NUCLEOTIDE SEQUENCE [LARGE SCALE GENOMIC DNA]</scope>
    <source>
        <strain evidence="12">DSM 44875</strain>
    </source>
</reference>
<sequence>MSQQMIQVSDLRRSFGTTAAVDGVSFEVAAGEVVGLLGPNGAGKTTTIHCLTTLLRPDAGTARVAGFDVVGQGAEVRRSIAVTGQFAALDELLTGRENLVLFGRLLGLGRRAATSRADELVGRFDLGEVAGKAVRTYSGGLRRRLDLAASLVVDRPVLILDEPTTGLDPRSRRALWEIVRELRDGGTAVLLTTQYLEEADQLAGRVLLIDHGRVVAEGTPDELKRQLGGAVCEVRVEDPRARAVAVEQLRAAFPGLTEDEDVLRLAAGSGTLTEVVRRLESAGVEADDVTVRRPTLDEVFLSRTVDADADAVRSTVAPGVAGAGR</sequence>
<dbReference type="AlphaFoldDB" id="A0A1C4XUR7"/>
<gene>
    <name evidence="11" type="ORF">GA0070607_5798</name>
</gene>
<evidence type="ECO:0000256" key="1">
    <source>
        <dbReference type="ARBA" id="ARBA00004202"/>
    </source>
</evidence>
<name>A0A1C4XUR7_9ACTN</name>
<keyword evidence="8" id="KW-0046">Antibiotic resistance</keyword>
<evidence type="ECO:0000256" key="8">
    <source>
        <dbReference type="ARBA" id="ARBA00023251"/>
    </source>
</evidence>
<dbReference type="PROSITE" id="PS50893">
    <property type="entry name" value="ABC_TRANSPORTER_2"/>
    <property type="match status" value="1"/>
</dbReference>
<evidence type="ECO:0000256" key="3">
    <source>
        <dbReference type="ARBA" id="ARBA00022475"/>
    </source>
</evidence>
<dbReference type="InterPro" id="IPR027417">
    <property type="entry name" value="P-loop_NTPase"/>
</dbReference>
<organism evidence="11 12">
    <name type="scientific">Micromonospora coriariae</name>
    <dbReference type="NCBI Taxonomy" id="285665"/>
    <lineage>
        <taxon>Bacteria</taxon>
        <taxon>Bacillati</taxon>
        <taxon>Actinomycetota</taxon>
        <taxon>Actinomycetes</taxon>
        <taxon>Micromonosporales</taxon>
        <taxon>Micromonosporaceae</taxon>
        <taxon>Micromonospora</taxon>
    </lineage>
</organism>
<dbReference type="GO" id="GO:0016887">
    <property type="term" value="F:ATP hydrolysis activity"/>
    <property type="evidence" value="ECO:0007669"/>
    <property type="project" value="InterPro"/>
</dbReference>
<dbReference type="Proteomes" id="UP000198243">
    <property type="component" value="Chromosome I"/>
</dbReference>
<dbReference type="PANTHER" id="PTHR42711">
    <property type="entry name" value="ABC TRANSPORTER ATP-BINDING PROTEIN"/>
    <property type="match status" value="1"/>
</dbReference>
<proteinExistence type="inferred from homology"/>
<accession>A0A1C4XUR7</accession>
<dbReference type="InterPro" id="IPR005894">
    <property type="entry name" value="DrrA"/>
</dbReference>
<dbReference type="InterPro" id="IPR003439">
    <property type="entry name" value="ABC_transporter-like_ATP-bd"/>
</dbReference>
<dbReference type="FunFam" id="3.40.50.300:FF:000589">
    <property type="entry name" value="ABC transporter, ATP-binding subunit"/>
    <property type="match status" value="1"/>
</dbReference>
<evidence type="ECO:0000256" key="7">
    <source>
        <dbReference type="ARBA" id="ARBA00023136"/>
    </source>
</evidence>
<dbReference type="GO" id="GO:0005524">
    <property type="term" value="F:ATP binding"/>
    <property type="evidence" value="ECO:0007669"/>
    <property type="project" value="UniProtKB-KW"/>
</dbReference>
<dbReference type="Pfam" id="PF00005">
    <property type="entry name" value="ABC_tran"/>
    <property type="match status" value="1"/>
</dbReference>
<dbReference type="GO" id="GO:0043215">
    <property type="term" value="P:daunorubicin transport"/>
    <property type="evidence" value="ECO:0007669"/>
    <property type="project" value="InterPro"/>
</dbReference>
<dbReference type="GO" id="GO:1900753">
    <property type="term" value="P:doxorubicin transport"/>
    <property type="evidence" value="ECO:0007669"/>
    <property type="project" value="InterPro"/>
</dbReference>
<evidence type="ECO:0000256" key="5">
    <source>
        <dbReference type="ARBA" id="ARBA00022840"/>
    </source>
</evidence>
<dbReference type="SUPFAM" id="SSF52540">
    <property type="entry name" value="P-loop containing nucleoside triphosphate hydrolases"/>
    <property type="match status" value="1"/>
</dbReference>
<dbReference type="InterPro" id="IPR025302">
    <property type="entry name" value="DrrA1/2-like_C"/>
</dbReference>
<dbReference type="GO" id="GO:0046677">
    <property type="term" value="P:response to antibiotic"/>
    <property type="evidence" value="ECO:0007669"/>
    <property type="project" value="UniProtKB-KW"/>
</dbReference>
<evidence type="ECO:0000256" key="9">
    <source>
        <dbReference type="ARBA" id="ARBA00049985"/>
    </source>
</evidence>
<dbReference type="InterPro" id="IPR050763">
    <property type="entry name" value="ABC_transporter_ATP-binding"/>
</dbReference>
<dbReference type="SMART" id="SM00382">
    <property type="entry name" value="AAA"/>
    <property type="match status" value="1"/>
</dbReference>
<keyword evidence="2" id="KW-0813">Transport</keyword>
<dbReference type="RefSeq" id="WP_172899122.1">
    <property type="nucleotide sequence ID" value="NZ_LT607412.1"/>
</dbReference>
<evidence type="ECO:0000256" key="2">
    <source>
        <dbReference type="ARBA" id="ARBA00022448"/>
    </source>
</evidence>
<comment type="subcellular location">
    <subcellularLocation>
        <location evidence="1">Cell membrane</location>
        <topology evidence="1">Peripheral membrane protein</topology>
    </subcellularLocation>
</comment>
<dbReference type="Pfam" id="PF13732">
    <property type="entry name" value="DrrA1-3_C"/>
    <property type="match status" value="1"/>
</dbReference>
<dbReference type="EMBL" id="LT607412">
    <property type="protein sequence ID" value="SCF12215.1"/>
    <property type="molecule type" value="Genomic_DNA"/>
</dbReference>
<dbReference type="PANTHER" id="PTHR42711:SF19">
    <property type="entry name" value="DOXORUBICIN RESISTANCE ATP-BINDING PROTEIN DRRA"/>
    <property type="match status" value="1"/>
</dbReference>
<keyword evidence="7" id="KW-0472">Membrane</keyword>
<keyword evidence="4" id="KW-0547">Nucleotide-binding</keyword>
<feature type="domain" description="ABC transporter" evidence="10">
    <location>
        <begin position="6"/>
        <end position="236"/>
    </location>
</feature>
<evidence type="ECO:0000313" key="11">
    <source>
        <dbReference type="EMBL" id="SCF12215.1"/>
    </source>
</evidence>
<keyword evidence="5 11" id="KW-0067">ATP-binding</keyword>
<evidence type="ECO:0000259" key="10">
    <source>
        <dbReference type="PROSITE" id="PS50893"/>
    </source>
</evidence>
<keyword evidence="12" id="KW-1185">Reference proteome</keyword>
<keyword evidence="3" id="KW-1003">Cell membrane</keyword>
<evidence type="ECO:0000256" key="4">
    <source>
        <dbReference type="ARBA" id="ARBA00022741"/>
    </source>
</evidence>
<keyword evidence="6" id="KW-1278">Translocase</keyword>
<dbReference type="Gene3D" id="3.40.50.300">
    <property type="entry name" value="P-loop containing nucleotide triphosphate hydrolases"/>
    <property type="match status" value="1"/>
</dbReference>
<protein>
    <submittedName>
        <fullName evidence="11">ABC-2 type transport system ATP-binding protein</fullName>
    </submittedName>
</protein>
<dbReference type="NCBIfam" id="TIGR01188">
    <property type="entry name" value="drrA"/>
    <property type="match status" value="1"/>
</dbReference>